<feature type="compositionally biased region" description="Polar residues" evidence="1">
    <location>
        <begin position="1"/>
        <end position="15"/>
    </location>
</feature>
<dbReference type="InterPro" id="IPR058432">
    <property type="entry name" value="DUF8119"/>
</dbReference>
<feature type="compositionally biased region" description="Basic and acidic residues" evidence="1">
    <location>
        <begin position="26"/>
        <end position="40"/>
    </location>
</feature>
<protein>
    <recommendedName>
        <fullName evidence="2">DUF8119 domain-containing protein</fullName>
    </recommendedName>
</protein>
<feature type="region of interest" description="Disordered" evidence="1">
    <location>
        <begin position="128"/>
        <end position="147"/>
    </location>
</feature>
<evidence type="ECO:0000313" key="4">
    <source>
        <dbReference type="Proteomes" id="UP000006794"/>
    </source>
</evidence>
<sequence length="147" mass="16413">MRPVPNTGTTVSNANEIRASPDPDAETERPRPDGPDRDSRPIVASRRRRLLAYLRHNGERICRDVVVLGAWALVATVWIHAFGLPRWLCYAATFAGVVGYTRVTSPWSRPYVSPDDLEVEVEVEVEAEAEAEAGGSRRSQESKQRDE</sequence>
<dbReference type="EMBL" id="CP002839">
    <property type="protein sequence ID" value="AEH38779.1"/>
    <property type="molecule type" value="Genomic_DNA"/>
</dbReference>
<reference evidence="3 4" key="1">
    <citation type="journal article" date="2012" name="Stand. Genomic Sci.">
        <title>Complete genome sequence of Halopiger xanaduensis type strain (SH-6(T)).</title>
        <authorList>
            <person name="Anderson I."/>
            <person name="Tindall B.J."/>
            <person name="Rohde M."/>
            <person name="Lucas S."/>
            <person name="Han J."/>
            <person name="Lapidus A."/>
            <person name="Cheng J.F."/>
            <person name="Goodwin L."/>
            <person name="Pitluck S."/>
            <person name="Peters L."/>
            <person name="Pati A."/>
            <person name="Mikhailova N."/>
            <person name="Pagani I."/>
            <person name="Teshima H."/>
            <person name="Han C."/>
            <person name="Tapia R."/>
            <person name="Land M."/>
            <person name="Woyke T."/>
            <person name="Klenk H.P."/>
            <person name="Kyrpides N."/>
            <person name="Ivanova N."/>
        </authorList>
    </citation>
    <scope>NUCLEOTIDE SEQUENCE [LARGE SCALE GENOMIC DNA]</scope>
    <source>
        <strain evidence="4">DSM 18323 / JCM 14033 / SH-6</strain>
    </source>
</reference>
<gene>
    <name evidence="3" type="ordered locus">Halxa_4176</name>
</gene>
<organism evidence="3 4">
    <name type="scientific">Halopiger xanaduensis (strain DSM 18323 / JCM 14033 / SH-6)</name>
    <dbReference type="NCBI Taxonomy" id="797210"/>
    <lineage>
        <taxon>Archaea</taxon>
        <taxon>Methanobacteriati</taxon>
        <taxon>Methanobacteriota</taxon>
        <taxon>Stenosarchaea group</taxon>
        <taxon>Halobacteria</taxon>
        <taxon>Halobacteriales</taxon>
        <taxon>Natrialbaceae</taxon>
        <taxon>Halopiger</taxon>
    </lineage>
</organism>
<dbReference type="Proteomes" id="UP000006794">
    <property type="component" value="Chromosome"/>
</dbReference>
<dbReference type="Pfam" id="PF26436">
    <property type="entry name" value="DUF8119"/>
    <property type="match status" value="1"/>
</dbReference>
<dbReference type="HOGENOM" id="CLU_1763844_0_0_2"/>
<proteinExistence type="predicted"/>
<keyword evidence="4" id="KW-1185">Reference proteome</keyword>
<dbReference type="AlphaFoldDB" id="F8D515"/>
<evidence type="ECO:0000259" key="2">
    <source>
        <dbReference type="Pfam" id="PF26436"/>
    </source>
</evidence>
<dbReference type="eggNOG" id="arCOG06361">
    <property type="taxonomic scope" value="Archaea"/>
</dbReference>
<dbReference type="KEGG" id="hxa:Halxa_4176"/>
<feature type="region of interest" description="Disordered" evidence="1">
    <location>
        <begin position="1"/>
        <end position="41"/>
    </location>
</feature>
<accession>F8D515</accession>
<evidence type="ECO:0000256" key="1">
    <source>
        <dbReference type="SAM" id="MobiDB-lite"/>
    </source>
</evidence>
<evidence type="ECO:0000313" key="3">
    <source>
        <dbReference type="EMBL" id="AEH38779.1"/>
    </source>
</evidence>
<feature type="compositionally biased region" description="Basic and acidic residues" evidence="1">
    <location>
        <begin position="138"/>
        <end position="147"/>
    </location>
</feature>
<feature type="domain" description="DUF8119" evidence="2">
    <location>
        <begin position="45"/>
        <end position="112"/>
    </location>
</feature>
<name>F8D515_HALXS</name>